<keyword evidence="2" id="KW-0732">Signal</keyword>
<accession>A0A0N5BHP7</accession>
<dbReference type="Proteomes" id="UP000046392">
    <property type="component" value="Unplaced"/>
</dbReference>
<evidence type="ECO:0000313" key="3">
    <source>
        <dbReference type="Proteomes" id="UP000046392"/>
    </source>
</evidence>
<proteinExistence type="predicted"/>
<protein>
    <submittedName>
        <fullName evidence="4">Conserved secreted protein</fullName>
    </submittedName>
</protein>
<dbReference type="WBParaSite" id="SPAL_0000548400.1">
    <property type="protein sequence ID" value="SPAL_0000548400.1"/>
    <property type="gene ID" value="SPAL_0000548400"/>
</dbReference>
<evidence type="ECO:0000256" key="2">
    <source>
        <dbReference type="SAM" id="SignalP"/>
    </source>
</evidence>
<organism evidence="3 4">
    <name type="scientific">Strongyloides papillosus</name>
    <name type="common">Intestinal threadworm</name>
    <dbReference type="NCBI Taxonomy" id="174720"/>
    <lineage>
        <taxon>Eukaryota</taxon>
        <taxon>Metazoa</taxon>
        <taxon>Ecdysozoa</taxon>
        <taxon>Nematoda</taxon>
        <taxon>Chromadorea</taxon>
        <taxon>Rhabditida</taxon>
        <taxon>Tylenchina</taxon>
        <taxon>Panagrolaimomorpha</taxon>
        <taxon>Strongyloidoidea</taxon>
        <taxon>Strongyloididae</taxon>
        <taxon>Strongyloides</taxon>
    </lineage>
</organism>
<feature type="region of interest" description="Disordered" evidence="1">
    <location>
        <begin position="127"/>
        <end position="175"/>
    </location>
</feature>
<name>A0A0N5BHP7_STREA</name>
<evidence type="ECO:0000313" key="4">
    <source>
        <dbReference type="WBParaSite" id="SPAL_0000548400.1"/>
    </source>
</evidence>
<keyword evidence="3" id="KW-1185">Reference proteome</keyword>
<feature type="compositionally biased region" description="Basic and acidic residues" evidence="1">
    <location>
        <begin position="127"/>
        <end position="167"/>
    </location>
</feature>
<feature type="chain" id="PRO_5005894383" evidence="2">
    <location>
        <begin position="22"/>
        <end position="175"/>
    </location>
</feature>
<feature type="signal peptide" evidence="2">
    <location>
        <begin position="1"/>
        <end position="21"/>
    </location>
</feature>
<dbReference type="AlphaFoldDB" id="A0A0N5BHP7"/>
<sequence length="175" mass="21419">MKYLISFSILAIATFISLSETRKLSREIEKDERQDRKKWEPYYRCHKTSEIVKMAIRQYNRDHHTHYRKKRILLAEKTVERPLKIRVFFKACTKTCKRHSKYRKNSRRSRRHRKTCDTFRATFEKEGRAEEPTIRVKKLDGKEDKKEHRPTGRDTTRPSRQSLPERRQRGRSRRE</sequence>
<evidence type="ECO:0000256" key="1">
    <source>
        <dbReference type="SAM" id="MobiDB-lite"/>
    </source>
</evidence>
<reference evidence="4" key="1">
    <citation type="submission" date="2017-02" db="UniProtKB">
        <authorList>
            <consortium name="WormBaseParasite"/>
        </authorList>
    </citation>
    <scope>IDENTIFICATION</scope>
</reference>